<reference evidence="8" key="1">
    <citation type="journal article" date="2014" name="Proc. Natl. Acad. Sci. U.S.A.">
        <title>Extensive sampling of basidiomycete genomes demonstrates inadequacy of the white-rot/brown-rot paradigm for wood decay fungi.</title>
        <authorList>
            <person name="Riley R."/>
            <person name="Salamov A.A."/>
            <person name="Brown D.W."/>
            <person name="Nagy L.G."/>
            <person name="Floudas D."/>
            <person name="Held B.W."/>
            <person name="Levasseur A."/>
            <person name="Lombard V."/>
            <person name="Morin E."/>
            <person name="Otillar R."/>
            <person name="Lindquist E.A."/>
            <person name="Sun H."/>
            <person name="LaButti K.M."/>
            <person name="Schmutz J."/>
            <person name="Jabbour D."/>
            <person name="Luo H."/>
            <person name="Baker S.E."/>
            <person name="Pisabarro A.G."/>
            <person name="Walton J.D."/>
            <person name="Blanchette R.A."/>
            <person name="Henrissat B."/>
            <person name="Martin F."/>
            <person name="Cullen D."/>
            <person name="Hibbett D.S."/>
            <person name="Grigoriev I.V."/>
        </authorList>
    </citation>
    <scope>NUCLEOTIDE SEQUENCE [LARGE SCALE GENOMIC DNA]</scope>
    <source>
        <strain evidence="8">FD-172 SS1</strain>
    </source>
</reference>
<dbReference type="InterPro" id="IPR016169">
    <property type="entry name" value="FAD-bd_PCMH_sub2"/>
</dbReference>
<dbReference type="PROSITE" id="PS51387">
    <property type="entry name" value="FAD_PCMH"/>
    <property type="match status" value="1"/>
</dbReference>
<comment type="cofactor">
    <cofactor evidence="1">
        <name>FAD</name>
        <dbReference type="ChEBI" id="CHEBI:57692"/>
    </cofactor>
</comment>
<evidence type="ECO:0000256" key="5">
    <source>
        <dbReference type="ARBA" id="ARBA00023002"/>
    </source>
</evidence>
<keyword evidence="3" id="KW-0285">Flavoprotein</keyword>
<dbReference type="Gene3D" id="3.40.462.20">
    <property type="match status" value="1"/>
</dbReference>
<sequence>MAMGLEDFRASIEGLVTQPGDAEYTVRRWAANAQRPAAIVVFPRTPQDVAKSILFAQGAGYEIAIRGGGHSPSGASSTDGGLVIDLSKYLTGVRIDAEKQLAYVQGGAIFKTVEAEAIKYGLAINAGIWHETGVGGLTTGGGWGWLSSEYGLLIDRLVAATVVVANGDVLKASKDENPDLFWGIQGGGSNFGPVVEFVYELFPQRPDVFFNLMFFAPERLSDVINELNEWIRVRTVKEAGHLIFTLLPSGEPAIVLMAYFNGEEEEGKAKFQRLANLGPTFNRSERIPFVELNAKDGEFAIPGGCKFFKGAALSALEIEPIQRIWDAWLQMVNENPTAKRSVINMTLYDWEKVASVPRDAMAYYARNKVGAYNAVMILQWEEEEFTPRASQIGRSLGDLFAKLEGKEGGNYANFEDEDATAAFKHGKAKHMFGGNYERLRQIKKKYDPKLVFNKWYPIEPAA</sequence>
<feature type="domain" description="FAD-binding PCMH-type" evidence="6">
    <location>
        <begin position="32"/>
        <end position="204"/>
    </location>
</feature>
<dbReference type="InterPro" id="IPR036318">
    <property type="entry name" value="FAD-bd_PCMH-like_sf"/>
</dbReference>
<dbReference type="PANTHER" id="PTHR42973">
    <property type="entry name" value="BINDING OXIDOREDUCTASE, PUTATIVE (AFU_ORTHOLOGUE AFUA_1G17690)-RELATED"/>
    <property type="match status" value="1"/>
</dbReference>
<evidence type="ECO:0000256" key="3">
    <source>
        <dbReference type="ARBA" id="ARBA00022630"/>
    </source>
</evidence>
<evidence type="ECO:0000256" key="1">
    <source>
        <dbReference type="ARBA" id="ARBA00001974"/>
    </source>
</evidence>
<keyword evidence="4" id="KW-0274">FAD</keyword>
<dbReference type="InParanoid" id="A0A067MQW8"/>
<keyword evidence="5" id="KW-0560">Oxidoreductase</keyword>
<organism evidence="7 8">
    <name type="scientific">Botryobasidium botryosum (strain FD-172 SS1)</name>
    <dbReference type="NCBI Taxonomy" id="930990"/>
    <lineage>
        <taxon>Eukaryota</taxon>
        <taxon>Fungi</taxon>
        <taxon>Dikarya</taxon>
        <taxon>Basidiomycota</taxon>
        <taxon>Agaricomycotina</taxon>
        <taxon>Agaricomycetes</taxon>
        <taxon>Cantharellales</taxon>
        <taxon>Botryobasidiaceae</taxon>
        <taxon>Botryobasidium</taxon>
    </lineage>
</organism>
<dbReference type="InterPro" id="IPR006094">
    <property type="entry name" value="Oxid_FAD_bind_N"/>
</dbReference>
<dbReference type="EMBL" id="KL198022">
    <property type="protein sequence ID" value="KDQ17969.1"/>
    <property type="molecule type" value="Genomic_DNA"/>
</dbReference>
<dbReference type="Proteomes" id="UP000027195">
    <property type="component" value="Unassembled WGS sequence"/>
</dbReference>
<gene>
    <name evidence="7" type="ORF">BOTBODRAFT_52788</name>
</gene>
<evidence type="ECO:0000313" key="8">
    <source>
        <dbReference type="Proteomes" id="UP000027195"/>
    </source>
</evidence>
<dbReference type="GO" id="GO:0071949">
    <property type="term" value="F:FAD binding"/>
    <property type="evidence" value="ECO:0007669"/>
    <property type="project" value="InterPro"/>
</dbReference>
<evidence type="ECO:0000256" key="4">
    <source>
        <dbReference type="ARBA" id="ARBA00022827"/>
    </source>
</evidence>
<dbReference type="InterPro" id="IPR012951">
    <property type="entry name" value="BBE"/>
</dbReference>
<dbReference type="PANTHER" id="PTHR42973:SF39">
    <property type="entry name" value="FAD-BINDING PCMH-TYPE DOMAIN-CONTAINING PROTEIN"/>
    <property type="match status" value="1"/>
</dbReference>
<dbReference type="Gene3D" id="3.30.43.10">
    <property type="entry name" value="Uridine Diphospho-n-acetylenolpyruvylglucosamine Reductase, domain 2"/>
    <property type="match status" value="1"/>
</dbReference>
<dbReference type="STRING" id="930990.A0A067MQW8"/>
<proteinExistence type="inferred from homology"/>
<evidence type="ECO:0000313" key="7">
    <source>
        <dbReference type="EMBL" id="KDQ17969.1"/>
    </source>
</evidence>
<dbReference type="InterPro" id="IPR050416">
    <property type="entry name" value="FAD-linked_Oxidoreductase"/>
</dbReference>
<evidence type="ECO:0000259" key="6">
    <source>
        <dbReference type="PROSITE" id="PS51387"/>
    </source>
</evidence>
<accession>A0A067MQW8</accession>
<evidence type="ECO:0000256" key="2">
    <source>
        <dbReference type="ARBA" id="ARBA00005466"/>
    </source>
</evidence>
<dbReference type="Pfam" id="PF08031">
    <property type="entry name" value="BBE"/>
    <property type="match status" value="1"/>
</dbReference>
<dbReference type="Pfam" id="PF01565">
    <property type="entry name" value="FAD_binding_4"/>
    <property type="match status" value="1"/>
</dbReference>
<dbReference type="InterPro" id="IPR016166">
    <property type="entry name" value="FAD-bd_PCMH"/>
</dbReference>
<protein>
    <recommendedName>
        <fullName evidence="6">FAD-binding PCMH-type domain-containing protein</fullName>
    </recommendedName>
</protein>
<name>A0A067MQW8_BOTB1</name>
<comment type="similarity">
    <text evidence="2">Belongs to the oxygen-dependent FAD-linked oxidoreductase family.</text>
</comment>
<dbReference type="AlphaFoldDB" id="A0A067MQW8"/>
<dbReference type="InterPro" id="IPR016167">
    <property type="entry name" value="FAD-bd_PCMH_sub1"/>
</dbReference>
<dbReference type="GO" id="GO:0016491">
    <property type="term" value="F:oxidoreductase activity"/>
    <property type="evidence" value="ECO:0007669"/>
    <property type="project" value="UniProtKB-KW"/>
</dbReference>
<dbReference type="HOGENOM" id="CLU_018354_10_0_1"/>
<dbReference type="OrthoDB" id="415825at2759"/>
<dbReference type="Gene3D" id="3.30.465.10">
    <property type="match status" value="1"/>
</dbReference>
<keyword evidence="8" id="KW-1185">Reference proteome</keyword>
<dbReference type="SUPFAM" id="SSF56176">
    <property type="entry name" value="FAD-binding/transporter-associated domain-like"/>
    <property type="match status" value="1"/>
</dbReference>